<dbReference type="Proteomes" id="UP000254346">
    <property type="component" value="Unassembled WGS sequence"/>
</dbReference>
<sequence>MYKARNSYTYFLSSNRVQTNIDLVAKNEGISFILDAVDLKAEKVITKAMTEPTYVTIGLAWKKDKYLSYATRALIKFIEDYIKEHFTIK</sequence>
<name>A0A379VUG8_SALET</name>
<dbReference type="EMBL" id="UGXR01000001">
    <property type="protein sequence ID" value="SUH10255.1"/>
    <property type="molecule type" value="Genomic_DNA"/>
</dbReference>
<dbReference type="Pfam" id="PF03466">
    <property type="entry name" value="LysR_substrate"/>
    <property type="match status" value="1"/>
</dbReference>
<evidence type="ECO:0000259" key="1">
    <source>
        <dbReference type="Pfam" id="PF03466"/>
    </source>
</evidence>
<dbReference type="AlphaFoldDB" id="A0A379VUG8"/>
<feature type="domain" description="LysR substrate-binding" evidence="1">
    <location>
        <begin position="12"/>
        <end position="80"/>
    </location>
</feature>
<proteinExistence type="predicted"/>
<accession>A0A379VUG8</accession>
<dbReference type="InterPro" id="IPR005119">
    <property type="entry name" value="LysR_subst-bd"/>
</dbReference>
<dbReference type="SUPFAM" id="SSF53850">
    <property type="entry name" value="Periplasmic binding protein-like II"/>
    <property type="match status" value="1"/>
</dbReference>
<dbReference type="CDD" id="cd05466">
    <property type="entry name" value="PBP2_LTTR_substrate"/>
    <property type="match status" value="1"/>
</dbReference>
<dbReference type="Gene3D" id="3.40.190.10">
    <property type="entry name" value="Periplasmic binding protein-like II"/>
    <property type="match status" value="2"/>
</dbReference>
<evidence type="ECO:0000313" key="3">
    <source>
        <dbReference type="Proteomes" id="UP000254346"/>
    </source>
</evidence>
<organism evidence="2 3">
    <name type="scientific">Salmonella enterica I</name>
    <dbReference type="NCBI Taxonomy" id="59201"/>
    <lineage>
        <taxon>Bacteria</taxon>
        <taxon>Pseudomonadati</taxon>
        <taxon>Pseudomonadota</taxon>
        <taxon>Gammaproteobacteria</taxon>
        <taxon>Enterobacterales</taxon>
        <taxon>Enterobacteriaceae</taxon>
        <taxon>Salmonella</taxon>
    </lineage>
</organism>
<gene>
    <name evidence="2" type="ORF">NCTC8256_04250</name>
</gene>
<evidence type="ECO:0000313" key="2">
    <source>
        <dbReference type="EMBL" id="SUH10255.1"/>
    </source>
</evidence>
<protein>
    <submittedName>
        <fullName evidence="2">LysR family transcriptional regulator</fullName>
    </submittedName>
</protein>
<reference evidence="2 3" key="1">
    <citation type="submission" date="2018-06" db="EMBL/GenBank/DDBJ databases">
        <authorList>
            <consortium name="Pathogen Informatics"/>
            <person name="Doyle S."/>
        </authorList>
    </citation>
    <scope>NUCLEOTIDE SEQUENCE [LARGE SCALE GENOMIC DNA]</scope>
    <source>
        <strain evidence="2 3">NCTC8256</strain>
    </source>
</reference>